<gene>
    <name evidence="3" type="primary">insK-1</name>
    <name evidence="3" type="ORF">BBEV_1950</name>
</gene>
<dbReference type="InterPro" id="IPR048020">
    <property type="entry name" value="Transpos_IS3"/>
</dbReference>
<evidence type="ECO:0000256" key="1">
    <source>
        <dbReference type="ARBA" id="ARBA00002286"/>
    </source>
</evidence>
<dbReference type="InterPro" id="IPR036397">
    <property type="entry name" value="RNaseH_sf"/>
</dbReference>
<accession>A0A1D7QWC6</accession>
<evidence type="ECO:0000313" key="3">
    <source>
        <dbReference type="EMBL" id="AOM83311.1"/>
    </source>
</evidence>
<reference evidence="3 4" key="1">
    <citation type="submission" date="2015-08" db="EMBL/GenBank/DDBJ databases">
        <title>The complete genome sequence of Bacillus beveridgei MLTeJB.</title>
        <authorList>
            <person name="Hanson T.E."/>
            <person name="Mesa C."/>
            <person name="Basesman S.M."/>
            <person name="Oremland R.S."/>
        </authorList>
    </citation>
    <scope>NUCLEOTIDE SEQUENCE [LARGE SCALE GENOMIC DNA]</scope>
    <source>
        <strain evidence="3 4">MLTeJB</strain>
    </source>
</reference>
<proteinExistence type="predicted"/>
<dbReference type="EMBL" id="CP012502">
    <property type="protein sequence ID" value="AOM83311.1"/>
    <property type="molecule type" value="Genomic_DNA"/>
</dbReference>
<dbReference type="KEGG" id="bbev:BBEV_1950"/>
<comment type="function">
    <text evidence="1">Involved in the transposition of the insertion sequence.</text>
</comment>
<dbReference type="AlphaFoldDB" id="A0A1D7QWC6"/>
<dbReference type="Proteomes" id="UP000094463">
    <property type="component" value="Chromosome"/>
</dbReference>
<dbReference type="Pfam" id="PF13333">
    <property type="entry name" value="rve_2"/>
    <property type="match status" value="1"/>
</dbReference>
<keyword evidence="4" id="KW-1185">Reference proteome</keyword>
<dbReference type="STRING" id="632773.BBEV_1950"/>
<evidence type="ECO:0000259" key="2">
    <source>
        <dbReference type="PROSITE" id="PS50994"/>
    </source>
</evidence>
<organism evidence="3 4">
    <name type="scientific">Salisediminibacterium beveridgei</name>
    <dbReference type="NCBI Taxonomy" id="632773"/>
    <lineage>
        <taxon>Bacteria</taxon>
        <taxon>Bacillati</taxon>
        <taxon>Bacillota</taxon>
        <taxon>Bacilli</taxon>
        <taxon>Bacillales</taxon>
        <taxon>Bacillaceae</taxon>
        <taxon>Salisediminibacterium</taxon>
    </lineage>
</organism>
<dbReference type="NCBIfam" id="NF033516">
    <property type="entry name" value="transpos_IS3"/>
    <property type="match status" value="1"/>
</dbReference>
<dbReference type="Pfam" id="PF00665">
    <property type="entry name" value="rve"/>
    <property type="match status" value="1"/>
</dbReference>
<dbReference type="PATRIC" id="fig|632773.3.peg.2043"/>
<sequence length="287" mass="34043">MSIQELHETKDYPIQELCAIAGVARSAYYKWLNREVPKQEQDTQYLAQLIVLIYHDDEVNQTYVYRRMTSQMNAWGVRCSENKVLRIMRILRIQSQIRKKRKVYPRVNPDHLAKNVLDREFKAQEPNEKWCTDITEMKDERGKKQFLSAVIDLYDNSIVAFKLSKRNDNHLVESTLIEAFAQNPNVQSIIHSDRGSQYTSHMYHDLKEIYGFTLSMSRAGYCIDNQPIERFFGTLKAEYYYRKSFSSTEQLENGIHNYIDFYNWRRVTLTFKGLAPKLYRRQYQGAA</sequence>
<name>A0A1D7QWC6_9BACI</name>
<dbReference type="InterPro" id="IPR025948">
    <property type="entry name" value="HTH-like_dom"/>
</dbReference>
<evidence type="ECO:0000313" key="4">
    <source>
        <dbReference type="Proteomes" id="UP000094463"/>
    </source>
</evidence>
<dbReference type="InterPro" id="IPR001584">
    <property type="entry name" value="Integrase_cat-core"/>
</dbReference>
<dbReference type="InterPro" id="IPR012337">
    <property type="entry name" value="RNaseH-like_sf"/>
</dbReference>
<dbReference type="Gene3D" id="3.30.420.10">
    <property type="entry name" value="Ribonuclease H-like superfamily/Ribonuclease H"/>
    <property type="match status" value="1"/>
</dbReference>
<dbReference type="InterPro" id="IPR050900">
    <property type="entry name" value="Transposase_IS3/IS150/IS904"/>
</dbReference>
<dbReference type="GO" id="GO:0015074">
    <property type="term" value="P:DNA integration"/>
    <property type="evidence" value="ECO:0007669"/>
    <property type="project" value="InterPro"/>
</dbReference>
<dbReference type="Pfam" id="PF13276">
    <property type="entry name" value="HTH_21"/>
    <property type="match status" value="1"/>
</dbReference>
<protein>
    <submittedName>
        <fullName evidence="3">Putative transposase InsK for insertion sequence element IS150</fullName>
    </submittedName>
</protein>
<feature type="domain" description="Integrase catalytic" evidence="2">
    <location>
        <begin position="122"/>
        <end position="284"/>
    </location>
</feature>
<dbReference type="RefSeq" id="WP_198154979.1">
    <property type="nucleotide sequence ID" value="NZ_CP012502.1"/>
</dbReference>
<dbReference type="SUPFAM" id="SSF53098">
    <property type="entry name" value="Ribonuclease H-like"/>
    <property type="match status" value="1"/>
</dbReference>
<dbReference type="PROSITE" id="PS50994">
    <property type="entry name" value="INTEGRASE"/>
    <property type="match status" value="1"/>
</dbReference>
<dbReference type="PANTHER" id="PTHR46889">
    <property type="entry name" value="TRANSPOSASE INSF FOR INSERTION SEQUENCE IS3B-RELATED"/>
    <property type="match status" value="1"/>
</dbReference>
<dbReference type="PANTHER" id="PTHR46889:SF5">
    <property type="entry name" value="INTEGRASE PROTEIN"/>
    <property type="match status" value="1"/>
</dbReference>
<dbReference type="GO" id="GO:0003676">
    <property type="term" value="F:nucleic acid binding"/>
    <property type="evidence" value="ECO:0007669"/>
    <property type="project" value="InterPro"/>
</dbReference>